<dbReference type="Proteomes" id="UP000885792">
    <property type="component" value="Unassembled WGS sequence"/>
</dbReference>
<dbReference type="SUPFAM" id="SSF89392">
    <property type="entry name" value="Prokaryotic lipoproteins and lipoprotein localization factors"/>
    <property type="match status" value="1"/>
</dbReference>
<dbReference type="Pfam" id="PF03548">
    <property type="entry name" value="LolA"/>
    <property type="match status" value="1"/>
</dbReference>
<proteinExistence type="predicted"/>
<evidence type="ECO:0000256" key="1">
    <source>
        <dbReference type="ARBA" id="ARBA00022729"/>
    </source>
</evidence>
<organism evidence="3">
    <name type="scientific">Aquifex aeolicus</name>
    <dbReference type="NCBI Taxonomy" id="63363"/>
    <lineage>
        <taxon>Bacteria</taxon>
        <taxon>Pseudomonadati</taxon>
        <taxon>Aquificota</taxon>
        <taxon>Aquificia</taxon>
        <taxon>Aquificales</taxon>
        <taxon>Aquificaceae</taxon>
        <taxon>Aquifex</taxon>
    </lineage>
</organism>
<evidence type="ECO:0000256" key="2">
    <source>
        <dbReference type="SAM" id="SignalP"/>
    </source>
</evidence>
<name>A0A7C5QAS9_AQUAO</name>
<dbReference type="PANTHER" id="PTHR35869">
    <property type="entry name" value="OUTER-MEMBRANE LIPOPROTEIN CARRIER PROTEIN"/>
    <property type="match status" value="1"/>
</dbReference>
<dbReference type="InterPro" id="IPR029046">
    <property type="entry name" value="LolA/LolB/LppX"/>
</dbReference>
<dbReference type="InterPro" id="IPR004564">
    <property type="entry name" value="OM_lipoprot_carrier_LolA-like"/>
</dbReference>
<dbReference type="EMBL" id="DRNB01000346">
    <property type="protein sequence ID" value="HHJ65059.1"/>
    <property type="molecule type" value="Genomic_DNA"/>
</dbReference>
<dbReference type="CDD" id="cd16325">
    <property type="entry name" value="LolA"/>
    <property type="match status" value="1"/>
</dbReference>
<sequence>MRFLLLILILCLPLKAAPSTFEELERKLSEIKSVKVVFLQKTRYSWYPKPETSKGIFYATREGKFRIEYTYPDRILMISNGREILILNEEDREALLDSVENNTSPVVESLFFFARPLSEVFEPVGELEKEGVRVLVLKPLQKDENVKEVYVELDEDLEVLRVRVLDAEDTETTVEFLEVKKNFTPSGGLFKLDIPPDVKVRRIE</sequence>
<accession>A0A7C5QAS9</accession>
<feature type="signal peptide" evidence="2">
    <location>
        <begin position="1"/>
        <end position="16"/>
    </location>
</feature>
<keyword evidence="3" id="KW-0449">Lipoprotein</keyword>
<dbReference type="AlphaFoldDB" id="A0A7C5QAS9"/>
<protein>
    <submittedName>
        <fullName evidence="3">Outer membrane lipoprotein carrier protein LolA</fullName>
    </submittedName>
</protein>
<keyword evidence="1 2" id="KW-0732">Signal</keyword>
<dbReference type="PANTHER" id="PTHR35869:SF1">
    <property type="entry name" value="OUTER-MEMBRANE LIPOPROTEIN CARRIER PROTEIN"/>
    <property type="match status" value="1"/>
</dbReference>
<feature type="chain" id="PRO_5028303806" evidence="2">
    <location>
        <begin position="17"/>
        <end position="204"/>
    </location>
</feature>
<comment type="caution">
    <text evidence="3">The sequence shown here is derived from an EMBL/GenBank/DDBJ whole genome shotgun (WGS) entry which is preliminary data.</text>
</comment>
<reference evidence="3" key="1">
    <citation type="journal article" date="2020" name="mSystems">
        <title>Genome- and Community-Level Interaction Insights into Carbon Utilization and Element Cycling Functions of Hydrothermarchaeota in Hydrothermal Sediment.</title>
        <authorList>
            <person name="Zhou Z."/>
            <person name="Liu Y."/>
            <person name="Xu W."/>
            <person name="Pan J."/>
            <person name="Luo Z.H."/>
            <person name="Li M."/>
        </authorList>
    </citation>
    <scope>NUCLEOTIDE SEQUENCE [LARGE SCALE GENOMIC DNA]</scope>
    <source>
        <strain evidence="3">HyVt-501</strain>
    </source>
</reference>
<evidence type="ECO:0000313" key="3">
    <source>
        <dbReference type="EMBL" id="HHJ65059.1"/>
    </source>
</evidence>
<gene>
    <name evidence="3" type="ORF">ENJ61_09180</name>
</gene>
<dbReference type="Gene3D" id="2.50.20.10">
    <property type="entry name" value="Lipoprotein localisation LolA/LolB/LppX"/>
    <property type="match status" value="1"/>
</dbReference>